<dbReference type="PANTHER" id="PTHR45679:SF2">
    <property type="entry name" value="ER DEGRADATION-ENHANCING ALPHA-MANNOSIDASE-LIKE PROTEIN 3"/>
    <property type="match status" value="1"/>
</dbReference>
<dbReference type="GO" id="GO:0004571">
    <property type="term" value="F:mannosyl-oligosaccharide 1,2-alpha-mannosidase activity"/>
    <property type="evidence" value="ECO:0007669"/>
    <property type="project" value="InterPro"/>
</dbReference>
<dbReference type="EMBL" id="UZAL01051571">
    <property type="protein sequence ID" value="VDP87352.1"/>
    <property type="molecule type" value="Genomic_DNA"/>
</dbReference>
<evidence type="ECO:0000256" key="2">
    <source>
        <dbReference type="ARBA" id="ARBA00007658"/>
    </source>
</evidence>
<dbReference type="GO" id="GO:0005509">
    <property type="term" value="F:calcium ion binding"/>
    <property type="evidence" value="ECO:0007669"/>
    <property type="project" value="InterPro"/>
</dbReference>
<accession>A0A183Q770</accession>
<keyword evidence="6" id="KW-1185">Reference proteome</keyword>
<dbReference type="GO" id="GO:0005975">
    <property type="term" value="P:carbohydrate metabolic process"/>
    <property type="evidence" value="ECO:0007669"/>
    <property type="project" value="InterPro"/>
</dbReference>
<evidence type="ECO:0000313" key="5">
    <source>
        <dbReference type="EMBL" id="VDP87352.1"/>
    </source>
</evidence>
<dbReference type="Pfam" id="PF01532">
    <property type="entry name" value="Glyco_hydro_47"/>
    <property type="match status" value="1"/>
</dbReference>
<comment type="similarity">
    <text evidence="2">Belongs to the glycosyl hydrolase 47 family.</text>
</comment>
<dbReference type="GO" id="GO:0016020">
    <property type="term" value="C:membrane"/>
    <property type="evidence" value="ECO:0007669"/>
    <property type="project" value="InterPro"/>
</dbReference>
<dbReference type="InterPro" id="IPR001382">
    <property type="entry name" value="Glyco_hydro_47"/>
</dbReference>
<evidence type="ECO:0000256" key="4">
    <source>
        <dbReference type="ARBA" id="ARBA00023180"/>
    </source>
</evidence>
<name>A0A183Q770_9TREM</name>
<dbReference type="Gene3D" id="1.50.10.10">
    <property type="match status" value="1"/>
</dbReference>
<keyword evidence="3" id="KW-0256">Endoplasmic reticulum</keyword>
<proteinExistence type="inferred from homology"/>
<keyword evidence="4" id="KW-0325">Glycoprotein</keyword>
<dbReference type="GO" id="GO:0044322">
    <property type="term" value="C:endoplasmic reticulum quality control compartment"/>
    <property type="evidence" value="ECO:0007669"/>
    <property type="project" value="GOC"/>
</dbReference>
<evidence type="ECO:0000256" key="1">
    <source>
        <dbReference type="ARBA" id="ARBA00004240"/>
    </source>
</evidence>
<protein>
    <submittedName>
        <fullName evidence="5">Uncharacterized protein</fullName>
    </submittedName>
</protein>
<dbReference type="Proteomes" id="UP000269396">
    <property type="component" value="Unassembled WGS sequence"/>
</dbReference>
<dbReference type="STRING" id="31246.A0A183Q770"/>
<evidence type="ECO:0000256" key="3">
    <source>
        <dbReference type="ARBA" id="ARBA00022824"/>
    </source>
</evidence>
<organism evidence="5 6">
    <name type="scientific">Schistosoma mattheei</name>
    <dbReference type="NCBI Taxonomy" id="31246"/>
    <lineage>
        <taxon>Eukaryota</taxon>
        <taxon>Metazoa</taxon>
        <taxon>Spiralia</taxon>
        <taxon>Lophotrochozoa</taxon>
        <taxon>Platyhelminthes</taxon>
        <taxon>Trematoda</taxon>
        <taxon>Digenea</taxon>
        <taxon>Strigeidida</taxon>
        <taxon>Schistosomatoidea</taxon>
        <taxon>Schistosomatidae</taxon>
        <taxon>Schistosoma</taxon>
    </lineage>
</organism>
<dbReference type="InterPro" id="IPR044674">
    <property type="entry name" value="EDEM1/2/3"/>
</dbReference>
<dbReference type="SUPFAM" id="SSF48225">
    <property type="entry name" value="Seven-hairpin glycosidases"/>
    <property type="match status" value="1"/>
</dbReference>
<dbReference type="PANTHER" id="PTHR45679">
    <property type="entry name" value="ER DEGRADATION-ENHANCING ALPHA-MANNOSIDASE-LIKE PROTEIN 2"/>
    <property type="match status" value="1"/>
</dbReference>
<comment type="subcellular location">
    <subcellularLocation>
        <location evidence="1">Endoplasmic reticulum</location>
    </subcellularLocation>
</comment>
<sequence length="67" mass="8000">MILEFAALSRLTGNPIYEEKAAKAMAFLWKQRNRFSDLVGRVINVRNGDWIRQGEYHKYIYFFMPNN</sequence>
<gene>
    <name evidence="5" type="ORF">SMTD_LOCUS22456</name>
</gene>
<dbReference type="GO" id="GO:1904380">
    <property type="term" value="P:endoplasmic reticulum mannose trimming"/>
    <property type="evidence" value="ECO:0007669"/>
    <property type="project" value="InterPro"/>
</dbReference>
<dbReference type="InterPro" id="IPR012341">
    <property type="entry name" value="6hp_glycosidase-like_sf"/>
</dbReference>
<dbReference type="AlphaFoldDB" id="A0A183Q770"/>
<reference evidence="5 6" key="1">
    <citation type="submission" date="2018-11" db="EMBL/GenBank/DDBJ databases">
        <authorList>
            <consortium name="Pathogen Informatics"/>
        </authorList>
    </citation>
    <scope>NUCLEOTIDE SEQUENCE [LARGE SCALE GENOMIC DNA]</scope>
    <source>
        <strain>Denwood</strain>
        <strain evidence="6">Zambia</strain>
    </source>
</reference>
<dbReference type="InterPro" id="IPR036026">
    <property type="entry name" value="Seven-hairpin_glycosidases"/>
</dbReference>
<evidence type="ECO:0000313" key="6">
    <source>
        <dbReference type="Proteomes" id="UP000269396"/>
    </source>
</evidence>